<dbReference type="AlphaFoldDB" id="A0A3B0VJL9"/>
<dbReference type="PANTHER" id="PTHR11070:SF2">
    <property type="entry name" value="ATP-DEPENDENT DNA HELICASE SRS2"/>
    <property type="match status" value="1"/>
</dbReference>
<dbReference type="GO" id="GO:0005829">
    <property type="term" value="C:cytosol"/>
    <property type="evidence" value="ECO:0007669"/>
    <property type="project" value="TreeGrafter"/>
</dbReference>
<proteinExistence type="predicted"/>
<gene>
    <name evidence="1" type="ORF">MNBD_DELTA03-829</name>
</gene>
<dbReference type="InterPro" id="IPR027417">
    <property type="entry name" value="P-loop_NTPase"/>
</dbReference>
<organism evidence="1">
    <name type="scientific">hydrothermal vent metagenome</name>
    <dbReference type="NCBI Taxonomy" id="652676"/>
    <lineage>
        <taxon>unclassified sequences</taxon>
        <taxon>metagenomes</taxon>
        <taxon>ecological metagenomes</taxon>
    </lineage>
</organism>
<accession>A0A3B0VJL9</accession>
<dbReference type="Pfam" id="PF13245">
    <property type="entry name" value="AAA_19"/>
    <property type="match status" value="1"/>
</dbReference>
<sequence length="387" mass="44657">MAERKFKLPGINNLSKEQEAARSLPKKGQYLITGGPGTGKSILALLRCRRHARDREDYIFLVFNHLLNQASGQLFADSLNSRQWQSWFLKIFHRLTGRQAPKKPANKSGFRDIDWDQSLEIIQNSAEIINEKRPYLIIDEGQDMPPQFYQALAELGFENFYVVADDNQQITLENSRIDEIQNILCLTRDDIIELKTNYRNTYPTARLAREFCLNRKKSPPALPAPQKDSIIPLFVKYDGHRKISFSEVIKRILKEADRSPSRLIGIITANNKVRERYYEHLKSTAVSLDNTPRIATYAHGSKHNLAFKEGGILVINANSCKGLEFNTVYLTDLDQFSYWPEIKEKMIKLFYVIIARAIDRVILLRQADKPCPIAEIIPRNPNIIERR</sequence>
<dbReference type="GO" id="GO:0043138">
    <property type="term" value="F:3'-5' DNA helicase activity"/>
    <property type="evidence" value="ECO:0007669"/>
    <property type="project" value="TreeGrafter"/>
</dbReference>
<evidence type="ECO:0000313" key="1">
    <source>
        <dbReference type="EMBL" id="VAW40740.1"/>
    </source>
</evidence>
<dbReference type="GO" id="GO:0000725">
    <property type="term" value="P:recombinational repair"/>
    <property type="evidence" value="ECO:0007669"/>
    <property type="project" value="TreeGrafter"/>
</dbReference>
<dbReference type="Gene3D" id="3.40.50.300">
    <property type="entry name" value="P-loop containing nucleotide triphosphate hydrolases"/>
    <property type="match status" value="2"/>
</dbReference>
<dbReference type="InterPro" id="IPR000212">
    <property type="entry name" value="DNA_helicase_UvrD/REP"/>
</dbReference>
<dbReference type="GO" id="GO:0005524">
    <property type="term" value="F:ATP binding"/>
    <property type="evidence" value="ECO:0007669"/>
    <property type="project" value="InterPro"/>
</dbReference>
<dbReference type="EMBL" id="UOEX01000351">
    <property type="protein sequence ID" value="VAW40740.1"/>
    <property type="molecule type" value="Genomic_DNA"/>
</dbReference>
<reference evidence="1" key="1">
    <citation type="submission" date="2018-06" db="EMBL/GenBank/DDBJ databases">
        <authorList>
            <person name="Zhirakovskaya E."/>
        </authorList>
    </citation>
    <scope>NUCLEOTIDE SEQUENCE</scope>
</reference>
<name>A0A3B0VJL9_9ZZZZ</name>
<dbReference type="GO" id="GO:0003677">
    <property type="term" value="F:DNA binding"/>
    <property type="evidence" value="ECO:0007669"/>
    <property type="project" value="InterPro"/>
</dbReference>
<dbReference type="PANTHER" id="PTHR11070">
    <property type="entry name" value="UVRD / RECB / PCRA DNA HELICASE FAMILY MEMBER"/>
    <property type="match status" value="1"/>
</dbReference>
<dbReference type="SUPFAM" id="SSF52540">
    <property type="entry name" value="P-loop containing nucleoside triphosphate hydrolases"/>
    <property type="match status" value="1"/>
</dbReference>
<protein>
    <submittedName>
        <fullName evidence="1">Uncharacterized protein</fullName>
    </submittedName>
</protein>